<sequence length="465" mass="53335">MATNRGEQPSLHQLAKNRSDGISILRSSRRTELMNKFRPIDCPIDSSLTLSKEEPHSHTEHSYPDTVEKAIRGDTSALLAIQTYFDSTLYFHYYFMQHNCCSSFLKQLATQPDSYCVAVLNAFLSYTSSSEKIFSDDLVKSGFFQRTEYLLSHGEDISRRTLFVLGNLLSESKEDADCFVASNLCDKTFDLLRQYPSPQFLAAVVFLFKSLIRGNPDFNRKTLERIVAFFIGVLDGKCFSNDIENDVLWGFSFLSDNENNKILFDRNVIERMYVYFEKGNKCPESVMRFFGNLVRQTDDVPTFMITHNCFKIFEIMLAERPGDIRAKNAFWTLSNLVPSLSKENAYALLKTTKLFQLSCTIVITKDYYSNVLIDVWYFIGNIVYYADMDYTKYVVALQPNILVVVLMFLKAPIGEQTLTSIYLKCLANLLKLYQINAPNFDECVEELGIADLLDTLSVCEIFSFL</sequence>
<keyword evidence="2" id="KW-0813">Transport</keyword>
<dbReference type="SUPFAM" id="SSF48371">
    <property type="entry name" value="ARM repeat"/>
    <property type="match status" value="1"/>
</dbReference>
<evidence type="ECO:0000313" key="5">
    <source>
        <dbReference type="Proteomes" id="UP000014680"/>
    </source>
</evidence>
<dbReference type="VEuPathDB" id="AmoebaDB:EIN_504850"/>
<gene>
    <name evidence="4" type="ORF">EIN_504850</name>
</gene>
<evidence type="ECO:0000256" key="2">
    <source>
        <dbReference type="ARBA" id="ARBA00022448"/>
    </source>
</evidence>
<dbReference type="GO" id="GO:0015031">
    <property type="term" value="P:protein transport"/>
    <property type="evidence" value="ECO:0007669"/>
    <property type="project" value="UniProtKB-KW"/>
</dbReference>
<dbReference type="PANTHER" id="PTHR23316">
    <property type="entry name" value="IMPORTIN ALPHA"/>
    <property type="match status" value="1"/>
</dbReference>
<reference evidence="4 5" key="1">
    <citation type="submission" date="2012-10" db="EMBL/GenBank/DDBJ databases">
        <authorList>
            <person name="Zafar N."/>
            <person name="Inman J."/>
            <person name="Hall N."/>
            <person name="Lorenzi H."/>
            <person name="Caler E."/>
        </authorList>
    </citation>
    <scope>NUCLEOTIDE SEQUENCE [LARGE SCALE GENOMIC DNA]</scope>
    <source>
        <strain evidence="4 5">IP1</strain>
    </source>
</reference>
<evidence type="ECO:0000313" key="4">
    <source>
        <dbReference type="EMBL" id="ELP90299.1"/>
    </source>
</evidence>
<protein>
    <submittedName>
        <fullName evidence="4">Importin subunit alpha-2, putative</fullName>
    </submittedName>
</protein>
<dbReference type="AlphaFoldDB" id="A0A0A1U7I3"/>
<evidence type="ECO:0000256" key="1">
    <source>
        <dbReference type="ARBA" id="ARBA00010394"/>
    </source>
</evidence>
<accession>A0A0A1U7I3</accession>
<dbReference type="InterPro" id="IPR016024">
    <property type="entry name" value="ARM-type_fold"/>
</dbReference>
<comment type="similarity">
    <text evidence="1">Belongs to the importin alpha family.</text>
</comment>
<dbReference type="EMBL" id="KB206500">
    <property type="protein sequence ID" value="ELP90299.1"/>
    <property type="molecule type" value="Genomic_DNA"/>
</dbReference>
<keyword evidence="5" id="KW-1185">Reference proteome</keyword>
<proteinExistence type="inferred from homology"/>
<dbReference type="Gene3D" id="1.25.10.10">
    <property type="entry name" value="Leucine-rich Repeat Variant"/>
    <property type="match status" value="1"/>
</dbReference>
<dbReference type="KEGG" id="eiv:EIN_504850"/>
<dbReference type="OrthoDB" id="29145at2759"/>
<name>A0A0A1U7I3_ENTIV</name>
<dbReference type="InterPro" id="IPR011989">
    <property type="entry name" value="ARM-like"/>
</dbReference>
<organism evidence="4 5">
    <name type="scientific">Entamoeba invadens IP1</name>
    <dbReference type="NCBI Taxonomy" id="370355"/>
    <lineage>
        <taxon>Eukaryota</taxon>
        <taxon>Amoebozoa</taxon>
        <taxon>Evosea</taxon>
        <taxon>Archamoebae</taxon>
        <taxon>Mastigamoebida</taxon>
        <taxon>Entamoebidae</taxon>
        <taxon>Entamoeba</taxon>
    </lineage>
</organism>
<evidence type="ECO:0000256" key="3">
    <source>
        <dbReference type="ARBA" id="ARBA00022927"/>
    </source>
</evidence>
<keyword evidence="3" id="KW-0653">Protein transport</keyword>
<dbReference type="Proteomes" id="UP000014680">
    <property type="component" value="Unassembled WGS sequence"/>
</dbReference>
<dbReference type="GeneID" id="14889258"/>
<dbReference type="RefSeq" id="XP_004257070.1">
    <property type="nucleotide sequence ID" value="XM_004257022.1"/>
</dbReference>